<reference evidence="7 8" key="1">
    <citation type="submission" date="2015-11" db="EMBL/GenBank/DDBJ databases">
        <title>The genome of Debaryomyces fabryi.</title>
        <authorList>
            <person name="Tafer H."/>
            <person name="Lopandic K."/>
        </authorList>
    </citation>
    <scope>NUCLEOTIDE SEQUENCE [LARGE SCALE GENOMIC DNA]</scope>
    <source>
        <strain evidence="7 8">CBS 789</strain>
    </source>
</reference>
<evidence type="ECO:0000256" key="4">
    <source>
        <dbReference type="ARBA" id="ARBA00022807"/>
    </source>
</evidence>
<dbReference type="RefSeq" id="XP_015470095.1">
    <property type="nucleotide sequence ID" value="XM_015609093.1"/>
</dbReference>
<keyword evidence="8" id="KW-1185">Reference proteome</keyword>
<dbReference type="AlphaFoldDB" id="A0A0V1Q6D1"/>
<dbReference type="GO" id="GO:0006508">
    <property type="term" value="P:proteolysis"/>
    <property type="evidence" value="ECO:0007669"/>
    <property type="project" value="UniProtKB-KW"/>
</dbReference>
<dbReference type="InterPro" id="IPR038765">
    <property type="entry name" value="Papain-like_cys_pep_sf"/>
</dbReference>
<feature type="region of interest" description="Disordered" evidence="5">
    <location>
        <begin position="43"/>
        <end position="69"/>
    </location>
</feature>
<gene>
    <name evidence="7" type="ORF">AC631_00263</name>
</gene>
<proteinExistence type="inferred from homology"/>
<organism evidence="7 8">
    <name type="scientific">Debaryomyces fabryi</name>
    <dbReference type="NCBI Taxonomy" id="58627"/>
    <lineage>
        <taxon>Eukaryota</taxon>
        <taxon>Fungi</taxon>
        <taxon>Dikarya</taxon>
        <taxon>Ascomycota</taxon>
        <taxon>Saccharomycotina</taxon>
        <taxon>Pichiomycetes</taxon>
        <taxon>Debaryomycetaceae</taxon>
        <taxon>Debaryomyces</taxon>
    </lineage>
</organism>
<dbReference type="PANTHER" id="PTHR12606">
    <property type="entry name" value="SENTRIN/SUMO-SPECIFIC PROTEASE"/>
    <property type="match status" value="1"/>
</dbReference>
<keyword evidence="4" id="KW-0788">Thiol protease</keyword>
<feature type="domain" description="Ubiquitin-like protease family profile" evidence="6">
    <location>
        <begin position="317"/>
        <end position="477"/>
    </location>
</feature>
<dbReference type="SUPFAM" id="SSF54001">
    <property type="entry name" value="Cysteine proteinases"/>
    <property type="match status" value="1"/>
</dbReference>
<keyword evidence="3" id="KW-0378">Hydrolase</keyword>
<keyword evidence="2" id="KW-0645">Protease</keyword>
<comment type="caution">
    <text evidence="7">The sequence shown here is derived from an EMBL/GenBank/DDBJ whole genome shotgun (WGS) entry which is preliminary data.</text>
</comment>
<dbReference type="PANTHER" id="PTHR12606:SF141">
    <property type="entry name" value="GH15225P-RELATED"/>
    <property type="match status" value="1"/>
</dbReference>
<dbReference type="Gene3D" id="3.40.395.10">
    <property type="entry name" value="Adenoviral Proteinase, Chain A"/>
    <property type="match status" value="1"/>
</dbReference>
<dbReference type="Pfam" id="PF02902">
    <property type="entry name" value="Peptidase_C48"/>
    <property type="match status" value="1"/>
</dbReference>
<dbReference type="InterPro" id="IPR003653">
    <property type="entry name" value="Peptidase_C48_C"/>
</dbReference>
<evidence type="ECO:0000256" key="5">
    <source>
        <dbReference type="SAM" id="MobiDB-lite"/>
    </source>
</evidence>
<name>A0A0V1Q6D1_9ASCO</name>
<evidence type="ECO:0000256" key="2">
    <source>
        <dbReference type="ARBA" id="ARBA00022670"/>
    </source>
</evidence>
<evidence type="ECO:0000313" key="7">
    <source>
        <dbReference type="EMBL" id="KSA03993.1"/>
    </source>
</evidence>
<dbReference type="EMBL" id="LMYN01000003">
    <property type="protein sequence ID" value="KSA03993.1"/>
    <property type="molecule type" value="Genomic_DNA"/>
</dbReference>
<evidence type="ECO:0000259" key="6">
    <source>
        <dbReference type="PROSITE" id="PS50600"/>
    </source>
</evidence>
<dbReference type="GO" id="GO:0016929">
    <property type="term" value="F:deSUMOylase activity"/>
    <property type="evidence" value="ECO:0007669"/>
    <property type="project" value="TreeGrafter"/>
</dbReference>
<sequence length="508" mass="58661">MDFRDSYLGETNPLIVRNRLGRNVSRKENINTVDLTNGEAELGQAESSNNNPNNIEPINPPLDVSNDNVSSSKNYEEVIYDIVSSILSKMFQFLTIVYETSQKVYIKHKERNVKERNDLAIEERSGDIYIEGHNEKSDTEESVVIVDVKNKPSNNVFEPLLQFEEEEEEEANGNETQQYGTSLSIAKYPKFSSSSSYTPTGLNGYSLFMTTKPDVSNLDILEPTKTTDYDSYVSKFYLPHEPVSKNKYSLVDTLIDNFFIDGISDIFKERKERQKLISKERESLKTRLLPLSKEDQQLVTKFWNQPPGSVVTSAFQIEITTRDLQTLCDGHWLNDNVIDFYFNLITSKNQSVFGWTTHFFTTLKLKGYQGVARWSKRKKVNVTEKDLILVPINIMGTHWALAVVNNKEKRFQYFDSLSSNGNQQALQIIKNYMIQEGKKHNSSIDFEKYSIMKNMPSPQQQNGFDCGVFACICAKYVAQWRDLTYRQKDMKLIRRRMAYEIITKDLLD</sequence>
<dbReference type="OrthoDB" id="1939479at2759"/>
<feature type="compositionally biased region" description="Low complexity" evidence="5">
    <location>
        <begin position="46"/>
        <end position="69"/>
    </location>
</feature>
<evidence type="ECO:0000256" key="3">
    <source>
        <dbReference type="ARBA" id="ARBA00022801"/>
    </source>
</evidence>
<accession>A0A0V1Q6D1</accession>
<comment type="similarity">
    <text evidence="1">Belongs to the peptidase C48 family.</text>
</comment>
<evidence type="ECO:0000256" key="1">
    <source>
        <dbReference type="ARBA" id="ARBA00005234"/>
    </source>
</evidence>
<dbReference type="PROSITE" id="PS50600">
    <property type="entry name" value="ULP_PROTEASE"/>
    <property type="match status" value="1"/>
</dbReference>
<dbReference type="GO" id="GO:0005634">
    <property type="term" value="C:nucleus"/>
    <property type="evidence" value="ECO:0007669"/>
    <property type="project" value="TreeGrafter"/>
</dbReference>
<dbReference type="Proteomes" id="UP000054251">
    <property type="component" value="Unassembled WGS sequence"/>
</dbReference>
<dbReference type="GeneID" id="26837272"/>
<evidence type="ECO:0000313" key="8">
    <source>
        <dbReference type="Proteomes" id="UP000054251"/>
    </source>
</evidence>
<dbReference type="GO" id="GO:0016926">
    <property type="term" value="P:protein desumoylation"/>
    <property type="evidence" value="ECO:0007669"/>
    <property type="project" value="TreeGrafter"/>
</dbReference>
<protein>
    <recommendedName>
        <fullName evidence="6">Ubiquitin-like protease family profile domain-containing protein</fullName>
    </recommendedName>
</protein>